<organism evidence="1 2">
    <name type="scientific">Cylindrotheca closterium</name>
    <dbReference type="NCBI Taxonomy" id="2856"/>
    <lineage>
        <taxon>Eukaryota</taxon>
        <taxon>Sar</taxon>
        <taxon>Stramenopiles</taxon>
        <taxon>Ochrophyta</taxon>
        <taxon>Bacillariophyta</taxon>
        <taxon>Bacillariophyceae</taxon>
        <taxon>Bacillariophycidae</taxon>
        <taxon>Bacillariales</taxon>
        <taxon>Bacillariaceae</taxon>
        <taxon>Cylindrotheca</taxon>
    </lineage>
</organism>
<protein>
    <submittedName>
        <fullName evidence="1">Uncharacterized protein</fullName>
    </submittedName>
</protein>
<dbReference type="Proteomes" id="UP001295423">
    <property type="component" value="Unassembled WGS sequence"/>
</dbReference>
<sequence>MMESLTSKSPNTTQQHKSCQKCEQSLPRHLFSKKEFSNDTSTCHQCRRNQTAERCKQAAKPQIKLGRKADSGIMRRPNNFGYCDYLDQVFSLKCFSDLVTLGVFQSAKDISESMAAIQAAIKHGLPVSPSQNEKKKKIKCLCIGDGSTPRTAVLACYWKQWSCVSIDPALHEEWTGETPKGVRNLIGFGGTLEEFMSLPPGEDDSSYDHLVLLCVHSHARLMGPCSIQNIRNRYPSIPHTTLVSLPCCPKFRSHRDVGRPPDIFYDDDCVFPACRKVEIWNFSNVAAAESPMVCREIAA</sequence>
<evidence type="ECO:0000313" key="2">
    <source>
        <dbReference type="Proteomes" id="UP001295423"/>
    </source>
</evidence>
<evidence type="ECO:0000313" key="1">
    <source>
        <dbReference type="EMBL" id="CAJ1936329.1"/>
    </source>
</evidence>
<accession>A0AAD2FJU1</accession>
<proteinExistence type="predicted"/>
<dbReference type="AlphaFoldDB" id="A0AAD2FJU1"/>
<keyword evidence="2" id="KW-1185">Reference proteome</keyword>
<name>A0AAD2FJU1_9STRA</name>
<gene>
    <name evidence="1" type="ORF">CYCCA115_LOCUS5137</name>
</gene>
<reference evidence="1" key="1">
    <citation type="submission" date="2023-08" db="EMBL/GenBank/DDBJ databases">
        <authorList>
            <person name="Audoor S."/>
            <person name="Bilcke G."/>
        </authorList>
    </citation>
    <scope>NUCLEOTIDE SEQUENCE</scope>
</reference>
<dbReference type="EMBL" id="CAKOGP040000557">
    <property type="protein sequence ID" value="CAJ1936329.1"/>
    <property type="molecule type" value="Genomic_DNA"/>
</dbReference>
<comment type="caution">
    <text evidence="1">The sequence shown here is derived from an EMBL/GenBank/DDBJ whole genome shotgun (WGS) entry which is preliminary data.</text>
</comment>